<sequence>MSNQAQPTAEFLAAFAEAWNRHDLDALMSFMADDCAFHATAGPDELGRSFVGRDAVRQGFELAWQTFPDAAWLDGDHFVVGDRGVSESTFCGTKADGTRIEARMVDIFTFRDGKIAVKNAFRKDRPAVATASR</sequence>
<organism evidence="2 3">
    <name type="scientific">Denitromonas halophila</name>
    <dbReference type="NCBI Taxonomy" id="1629404"/>
    <lineage>
        <taxon>Bacteria</taxon>
        <taxon>Pseudomonadati</taxon>
        <taxon>Pseudomonadota</taxon>
        <taxon>Betaproteobacteria</taxon>
        <taxon>Rhodocyclales</taxon>
        <taxon>Zoogloeaceae</taxon>
        <taxon>Denitromonas</taxon>
    </lineage>
</organism>
<protein>
    <submittedName>
        <fullName evidence="2">Nuclear transport factor 2 family protein</fullName>
    </submittedName>
</protein>
<evidence type="ECO:0000259" key="1">
    <source>
        <dbReference type="Pfam" id="PF12680"/>
    </source>
</evidence>
<dbReference type="Gene3D" id="3.10.450.50">
    <property type="match status" value="1"/>
</dbReference>
<dbReference type="InterPro" id="IPR037401">
    <property type="entry name" value="SnoaL-like"/>
</dbReference>
<gene>
    <name evidence="2" type="ORF">FHP89_19080</name>
</gene>
<proteinExistence type="predicted"/>
<reference evidence="2 3" key="1">
    <citation type="submission" date="2019-07" db="EMBL/GenBank/DDBJ databases">
        <title>The pathways for chlorine oxyanion respiration interact through the shared metabolite chlorate.</title>
        <authorList>
            <person name="Barnum T.P."/>
            <person name="Cheng Y."/>
            <person name="Hill K.A."/>
            <person name="Lucas L.N."/>
            <person name="Carlson H.K."/>
            <person name="Coates J.D."/>
        </authorList>
    </citation>
    <scope>NUCLEOTIDE SEQUENCE [LARGE SCALE GENOMIC DNA]</scope>
    <source>
        <strain evidence="2 3">SFB-1</strain>
    </source>
</reference>
<dbReference type="EMBL" id="VMNI01000021">
    <property type="protein sequence ID" value="TVO72372.1"/>
    <property type="molecule type" value="Genomic_DNA"/>
</dbReference>
<evidence type="ECO:0000313" key="3">
    <source>
        <dbReference type="Proteomes" id="UP000318349"/>
    </source>
</evidence>
<dbReference type="SUPFAM" id="SSF54427">
    <property type="entry name" value="NTF2-like"/>
    <property type="match status" value="1"/>
</dbReference>
<dbReference type="InterPro" id="IPR032710">
    <property type="entry name" value="NTF2-like_dom_sf"/>
</dbReference>
<comment type="caution">
    <text evidence="2">The sequence shown here is derived from an EMBL/GenBank/DDBJ whole genome shotgun (WGS) entry which is preliminary data.</text>
</comment>
<feature type="domain" description="SnoaL-like" evidence="1">
    <location>
        <begin position="13"/>
        <end position="116"/>
    </location>
</feature>
<dbReference type="Pfam" id="PF12680">
    <property type="entry name" value="SnoaL_2"/>
    <property type="match status" value="1"/>
</dbReference>
<name>A0A557S4N5_9RHOO</name>
<dbReference type="Proteomes" id="UP000318349">
    <property type="component" value="Unassembled WGS sequence"/>
</dbReference>
<accession>A0A557S4N5</accession>
<dbReference type="AlphaFoldDB" id="A0A557S4N5"/>
<evidence type="ECO:0000313" key="2">
    <source>
        <dbReference type="EMBL" id="TVO72372.1"/>
    </source>
</evidence>